<dbReference type="InterPro" id="IPR036291">
    <property type="entry name" value="NAD(P)-bd_dom_sf"/>
</dbReference>
<dbReference type="InterPro" id="IPR011032">
    <property type="entry name" value="GroES-like_sf"/>
</dbReference>
<evidence type="ECO:0000313" key="2">
    <source>
        <dbReference type="EMBL" id="CCH44099.1"/>
    </source>
</evidence>
<dbReference type="SMART" id="SM00829">
    <property type="entry name" value="PKS_ER"/>
    <property type="match status" value="1"/>
</dbReference>
<dbReference type="Gene3D" id="3.40.50.720">
    <property type="entry name" value="NAD(P)-binding Rossmann-like Domain"/>
    <property type="match status" value="1"/>
</dbReference>
<dbReference type="PANTHER" id="PTHR45348">
    <property type="entry name" value="HYPOTHETICAL OXIDOREDUCTASE (EUROFUNG)"/>
    <property type="match status" value="1"/>
</dbReference>
<name>K0KRZ0_WICCF</name>
<keyword evidence="3" id="KW-1185">Reference proteome</keyword>
<proteinExistence type="predicted"/>
<comment type="caution">
    <text evidence="2">The sequence shown here is derived from an EMBL/GenBank/DDBJ whole genome shotgun (WGS) entry which is preliminary data.</text>
</comment>
<evidence type="ECO:0000313" key="3">
    <source>
        <dbReference type="Proteomes" id="UP000009328"/>
    </source>
</evidence>
<dbReference type="Pfam" id="PF08240">
    <property type="entry name" value="ADH_N"/>
    <property type="match status" value="1"/>
</dbReference>
<reference evidence="2 3" key="1">
    <citation type="journal article" date="2012" name="Eukaryot. Cell">
        <title>Draft genome sequence of Wickerhamomyces ciferrii NRRL Y-1031 F-60-10.</title>
        <authorList>
            <person name="Schneider J."/>
            <person name="Andrea H."/>
            <person name="Blom J."/>
            <person name="Jaenicke S."/>
            <person name="Ruckert C."/>
            <person name="Schorsch C."/>
            <person name="Szczepanowski R."/>
            <person name="Farwick M."/>
            <person name="Goesmann A."/>
            <person name="Puhler A."/>
            <person name="Schaffer S."/>
            <person name="Tauch A."/>
            <person name="Kohler T."/>
            <person name="Brinkrolf K."/>
        </authorList>
    </citation>
    <scope>NUCLEOTIDE SEQUENCE [LARGE SCALE GENOMIC DNA]</scope>
    <source>
        <strain evidence="3">ATCC 14091 / BCRC 22168 / CBS 111 / JCM 3599 / NBRC 0793 / NRRL Y-1031 F-60-10</strain>
    </source>
</reference>
<dbReference type="EMBL" id="CAIF01000108">
    <property type="protein sequence ID" value="CCH44099.1"/>
    <property type="molecule type" value="Genomic_DNA"/>
</dbReference>
<evidence type="ECO:0000259" key="1">
    <source>
        <dbReference type="SMART" id="SM00829"/>
    </source>
</evidence>
<dbReference type="eggNOG" id="KOG1198">
    <property type="taxonomic scope" value="Eukaryota"/>
</dbReference>
<dbReference type="CDD" id="cd08249">
    <property type="entry name" value="enoyl_reductase_like"/>
    <property type="match status" value="1"/>
</dbReference>
<protein>
    <recommendedName>
        <fullName evidence="1">Enoyl reductase (ER) domain-containing protein</fullName>
    </recommendedName>
</protein>
<dbReference type="Pfam" id="PF00107">
    <property type="entry name" value="ADH_zinc_N"/>
    <property type="match status" value="1"/>
</dbReference>
<dbReference type="AlphaFoldDB" id="K0KRZ0"/>
<dbReference type="SUPFAM" id="SSF51735">
    <property type="entry name" value="NAD(P)-binding Rossmann-fold domains"/>
    <property type="match status" value="1"/>
</dbReference>
<dbReference type="STRING" id="1206466.K0KRZ0"/>
<dbReference type="InterPro" id="IPR020843">
    <property type="entry name" value="ER"/>
</dbReference>
<accession>K0KRZ0</accession>
<dbReference type="SUPFAM" id="SSF50129">
    <property type="entry name" value="GroES-like"/>
    <property type="match status" value="1"/>
</dbReference>
<dbReference type="GO" id="GO:0016651">
    <property type="term" value="F:oxidoreductase activity, acting on NAD(P)H"/>
    <property type="evidence" value="ECO:0007669"/>
    <property type="project" value="InterPro"/>
</dbReference>
<dbReference type="Proteomes" id="UP000009328">
    <property type="component" value="Unassembled WGS sequence"/>
</dbReference>
<feature type="domain" description="Enoyl reductase (ER)" evidence="1">
    <location>
        <begin position="18"/>
        <end position="360"/>
    </location>
</feature>
<gene>
    <name evidence="2" type="ORF">BN7_3657</name>
</gene>
<dbReference type="PANTHER" id="PTHR45348:SF2">
    <property type="entry name" value="ZINC-TYPE ALCOHOL DEHYDROGENASE-LIKE PROTEIN C2E1P3.01"/>
    <property type="match status" value="1"/>
</dbReference>
<sequence>MTPLPNTQTAIKINEEYKLVKIEVPVHSELEGDEILVKAKAIGLNHVDNYFADFKWASPGTGVGTSLSGDVIAVGKDVTRFKVGDTITSFTFGSDSEFKDHGALQQYVKVLETNSFQLNVKGYASTSDIPKGPITNYEDGASLADALITIGISIYHTFGHNDEKDKTILIYGGSTNVGQIAIQYAHTLGWKIITIASQRYETLLKELGANIVLDYHSESLVEDIISLGEHIDYAYITTGSTKSVEQVYEALPTEYPIKLEGLQVPNIDFIENKKSNITYELTRAFTSHERIITYGNGASHKPKPGTLKSLKEFVPIIENLQKQGKLKHLPIKVLPGGFDAVNEGLKLLKEGKVSNQRLVIRVNEEI</sequence>
<dbReference type="InterPro" id="IPR047122">
    <property type="entry name" value="Trans-enoyl_RdTase-like"/>
</dbReference>
<dbReference type="InterPro" id="IPR013154">
    <property type="entry name" value="ADH-like_N"/>
</dbReference>
<dbReference type="HOGENOM" id="CLU_026673_16_1_1"/>
<dbReference type="Gene3D" id="3.90.180.10">
    <property type="entry name" value="Medium-chain alcohol dehydrogenases, catalytic domain"/>
    <property type="match status" value="1"/>
</dbReference>
<dbReference type="InterPro" id="IPR013149">
    <property type="entry name" value="ADH-like_C"/>
</dbReference>
<organism evidence="2 3">
    <name type="scientific">Wickerhamomyces ciferrii (strain ATCC 14091 / BCRC 22168 / CBS 111 / JCM 3599 / NBRC 0793 / NRRL Y-1031 F-60-10)</name>
    <name type="common">Yeast</name>
    <name type="synonym">Pichia ciferrii</name>
    <dbReference type="NCBI Taxonomy" id="1206466"/>
    <lineage>
        <taxon>Eukaryota</taxon>
        <taxon>Fungi</taxon>
        <taxon>Dikarya</taxon>
        <taxon>Ascomycota</taxon>
        <taxon>Saccharomycotina</taxon>
        <taxon>Saccharomycetes</taxon>
        <taxon>Phaffomycetales</taxon>
        <taxon>Wickerhamomycetaceae</taxon>
        <taxon>Wickerhamomyces</taxon>
    </lineage>
</organism>
<dbReference type="InParanoid" id="K0KRZ0"/>